<organism evidence="2 3">
    <name type="scientific">Bradyrhizobium pachyrhizi</name>
    <dbReference type="NCBI Taxonomy" id="280333"/>
    <lineage>
        <taxon>Bacteria</taxon>
        <taxon>Pseudomonadati</taxon>
        <taxon>Pseudomonadota</taxon>
        <taxon>Alphaproteobacteria</taxon>
        <taxon>Hyphomicrobiales</taxon>
        <taxon>Nitrobacteraceae</taxon>
        <taxon>Bradyrhizobium</taxon>
    </lineage>
</organism>
<evidence type="ECO:0000313" key="2">
    <source>
        <dbReference type="EMBL" id="MVT71406.1"/>
    </source>
</evidence>
<evidence type="ECO:0000313" key="3">
    <source>
        <dbReference type="Proteomes" id="UP000436468"/>
    </source>
</evidence>
<dbReference type="EMBL" id="WQNF01000080">
    <property type="protein sequence ID" value="MVT71406.1"/>
    <property type="molecule type" value="Genomic_DNA"/>
</dbReference>
<gene>
    <name evidence="2" type="ORF">GPL21_41215</name>
</gene>
<accession>A0A844SZH8</accession>
<dbReference type="Proteomes" id="UP000436468">
    <property type="component" value="Unassembled WGS sequence"/>
</dbReference>
<name>A0A844SZH8_9BRAD</name>
<reference evidence="2 3" key="1">
    <citation type="submission" date="2019-12" db="EMBL/GenBank/DDBJ databases">
        <title>Draft genome sequences Bradyrhizobium cajani AMBPC1010, Bradyrhizobium pachyrhizi AMBPC1040 and Bradyrhizobium yuanmingense ALSPC3051, three plant growth promoting strains isolated from nodules of Cajanus cajan L. in Dominican Republic.</title>
        <authorList>
            <person name="Flores-Felix J.D."/>
            <person name="Araujo J."/>
            <person name="Diaz-Alcantara C."/>
            <person name="Gonzalez-Andres F."/>
            <person name="Velazquez E."/>
        </authorList>
    </citation>
    <scope>NUCLEOTIDE SEQUENCE [LARGE SCALE GENOMIC DNA]</scope>
    <source>
        <strain evidence="2 3">1040</strain>
    </source>
</reference>
<proteinExistence type="predicted"/>
<keyword evidence="1" id="KW-0812">Transmembrane</keyword>
<comment type="caution">
    <text evidence="2">The sequence shown here is derived from an EMBL/GenBank/DDBJ whole genome shotgun (WGS) entry which is preliminary data.</text>
</comment>
<keyword evidence="1" id="KW-0472">Membrane</keyword>
<dbReference type="AlphaFoldDB" id="A0A844SZH8"/>
<keyword evidence="3" id="KW-1185">Reference proteome</keyword>
<keyword evidence="1" id="KW-1133">Transmembrane helix</keyword>
<protein>
    <submittedName>
        <fullName evidence="2">Uncharacterized protein</fullName>
    </submittedName>
</protein>
<feature type="transmembrane region" description="Helical" evidence="1">
    <location>
        <begin position="23"/>
        <end position="41"/>
    </location>
</feature>
<evidence type="ECO:0000256" key="1">
    <source>
        <dbReference type="SAM" id="Phobius"/>
    </source>
</evidence>
<sequence length="76" mass="8338">MVAAGDFPPPLPPPLRPPPPPPYALAAAIEAIMNTVAKAIFLRFSFDRFLPVFNEQTGKQNAFEIVPPTAAKRPRR</sequence>
<dbReference type="RefSeq" id="WP_157348939.1">
    <property type="nucleotide sequence ID" value="NZ_WQNF01000080.1"/>
</dbReference>